<dbReference type="EMBL" id="JAAXKX010000002">
    <property type="protein sequence ID" value="NKN32080.1"/>
    <property type="molecule type" value="Genomic_DNA"/>
</dbReference>
<dbReference type="InterPro" id="IPR027417">
    <property type="entry name" value="P-loop_NTPase"/>
</dbReference>
<name>A0ABX1I6P7_9GAMM</name>
<dbReference type="Pfam" id="PF13469">
    <property type="entry name" value="Sulfotransfer_3"/>
    <property type="match status" value="1"/>
</dbReference>
<evidence type="ECO:0000313" key="3">
    <source>
        <dbReference type="Proteomes" id="UP000740754"/>
    </source>
</evidence>
<dbReference type="Proteomes" id="UP000740754">
    <property type="component" value="Unassembled WGS sequence"/>
</dbReference>
<evidence type="ECO:0000313" key="2">
    <source>
        <dbReference type="EMBL" id="NKN32080.1"/>
    </source>
</evidence>
<protein>
    <submittedName>
        <fullName evidence="2">Sulfotransferase</fullName>
    </submittedName>
</protein>
<proteinExistence type="predicted"/>
<dbReference type="RefSeq" id="WP_168666241.1">
    <property type="nucleotide sequence ID" value="NZ_JAAXKX010000002.1"/>
</dbReference>
<comment type="caution">
    <text evidence="2">The sequence shown here is derived from an EMBL/GenBank/DDBJ whole genome shotgun (WGS) entry which is preliminary data.</text>
</comment>
<feature type="transmembrane region" description="Helical" evidence="1">
    <location>
        <begin position="35"/>
        <end position="57"/>
    </location>
</feature>
<organism evidence="2 3">
    <name type="scientific">Marichromatium bheemlicum</name>
    <dbReference type="NCBI Taxonomy" id="365339"/>
    <lineage>
        <taxon>Bacteria</taxon>
        <taxon>Pseudomonadati</taxon>
        <taxon>Pseudomonadota</taxon>
        <taxon>Gammaproteobacteria</taxon>
        <taxon>Chromatiales</taxon>
        <taxon>Chromatiaceae</taxon>
        <taxon>Marichromatium</taxon>
    </lineage>
</organism>
<keyword evidence="1" id="KW-0812">Transmembrane</keyword>
<accession>A0ABX1I6P7</accession>
<reference evidence="2 3" key="1">
    <citation type="submission" date="2020-04" db="EMBL/GenBank/DDBJ databases">
        <title>Draft Whole-Genome sequence of Marichromatium bheemlicum DSM 18632, type strain.</title>
        <authorList>
            <person name="Kyndt J.A."/>
            <person name="Meyer T.E."/>
        </authorList>
    </citation>
    <scope>NUCLEOTIDE SEQUENCE [LARGE SCALE GENOMIC DNA]</scope>
    <source>
        <strain evidence="2 3">DSM 18632</strain>
    </source>
</reference>
<gene>
    <name evidence="2" type="ORF">HF203_02425</name>
</gene>
<dbReference type="InterPro" id="IPR052736">
    <property type="entry name" value="Stf3_sulfotransferase"/>
</dbReference>
<sequence length="410" mass="46588">MFRLFFSSQLHLLGLALRALVPRRGAGWAGYIRPLLMLGFVPLFALIQLIHWLGLALDELLYPDYRQVQVREPLFVLGVPRSGTTHLHRVLAKDPGFTTFTTWECLFALSISARRFWLGLGRLDARLGAPLARVLRWSERHVFGALDAIHSMRLDDPEEDYFALLPALACFILVLPFPDSTRLWRMGTFDRDMPEPLRSRLLEHYHRCLQRHLYVHGQDKRLLSKNAAFAPLAGALRARYADARFVVCLRAPQQTLPSQLSAIAGGATLFGAAAIAPALERRMTEQLGFYYHNLERVLAEVPRQRCAWVSMEQLRERLGPSIEAIYRQLGLALEADYRARLQAHQHHARRYRSAHQYSLAQFGLDAARIEHDLGACYRRLHARTIDVEATSTTAVSAVDHTRATETALPC</sequence>
<keyword evidence="1" id="KW-1133">Transmembrane helix</keyword>
<dbReference type="PANTHER" id="PTHR36451">
    <property type="entry name" value="PAPS-DEPENDENT SULFOTRANSFERASE STF3"/>
    <property type="match status" value="1"/>
</dbReference>
<dbReference type="PANTHER" id="PTHR36451:SF1">
    <property type="entry name" value="OMEGA-HYDROXY-BETA-DIHYDROMENAQUINONE-9 SULFOTRANSFERASE STF3"/>
    <property type="match status" value="1"/>
</dbReference>
<dbReference type="Gene3D" id="3.40.50.300">
    <property type="entry name" value="P-loop containing nucleotide triphosphate hydrolases"/>
    <property type="match status" value="1"/>
</dbReference>
<keyword evidence="1" id="KW-0472">Membrane</keyword>
<evidence type="ECO:0000256" key="1">
    <source>
        <dbReference type="SAM" id="Phobius"/>
    </source>
</evidence>
<keyword evidence="3" id="KW-1185">Reference proteome</keyword>
<dbReference type="SUPFAM" id="SSF52540">
    <property type="entry name" value="P-loop containing nucleoside triphosphate hydrolases"/>
    <property type="match status" value="1"/>
</dbReference>